<dbReference type="Proteomes" id="UP001283361">
    <property type="component" value="Unassembled WGS sequence"/>
</dbReference>
<dbReference type="EMBL" id="JAWDGP010001678">
    <property type="protein sequence ID" value="KAK3789200.1"/>
    <property type="molecule type" value="Genomic_DNA"/>
</dbReference>
<gene>
    <name evidence="2" type="ORF">RRG08_001591</name>
</gene>
<dbReference type="AlphaFoldDB" id="A0AAE1AJU3"/>
<comment type="caution">
    <text evidence="2">The sequence shown here is derived from an EMBL/GenBank/DDBJ whole genome shotgun (WGS) entry which is preliminary data.</text>
</comment>
<organism evidence="2 3">
    <name type="scientific">Elysia crispata</name>
    <name type="common">lettuce slug</name>
    <dbReference type="NCBI Taxonomy" id="231223"/>
    <lineage>
        <taxon>Eukaryota</taxon>
        <taxon>Metazoa</taxon>
        <taxon>Spiralia</taxon>
        <taxon>Lophotrochozoa</taxon>
        <taxon>Mollusca</taxon>
        <taxon>Gastropoda</taxon>
        <taxon>Heterobranchia</taxon>
        <taxon>Euthyneura</taxon>
        <taxon>Panpulmonata</taxon>
        <taxon>Sacoglossa</taxon>
        <taxon>Placobranchoidea</taxon>
        <taxon>Plakobranchidae</taxon>
        <taxon>Elysia</taxon>
    </lineage>
</organism>
<evidence type="ECO:0000313" key="3">
    <source>
        <dbReference type="Proteomes" id="UP001283361"/>
    </source>
</evidence>
<evidence type="ECO:0000313" key="2">
    <source>
        <dbReference type="EMBL" id="KAK3789200.1"/>
    </source>
</evidence>
<reference evidence="2" key="1">
    <citation type="journal article" date="2023" name="G3 (Bethesda)">
        <title>A reference genome for the long-term kleptoplast-retaining sea slug Elysia crispata morphotype clarki.</title>
        <authorList>
            <person name="Eastman K.E."/>
            <person name="Pendleton A.L."/>
            <person name="Shaikh M.A."/>
            <person name="Suttiyut T."/>
            <person name="Ogas R."/>
            <person name="Tomko P."/>
            <person name="Gavelis G."/>
            <person name="Widhalm J.R."/>
            <person name="Wisecaver J.H."/>
        </authorList>
    </citation>
    <scope>NUCLEOTIDE SEQUENCE</scope>
    <source>
        <strain evidence="2">ECLA1</strain>
    </source>
</reference>
<feature type="region of interest" description="Disordered" evidence="1">
    <location>
        <begin position="1"/>
        <end position="21"/>
    </location>
</feature>
<proteinExistence type="predicted"/>
<protein>
    <submittedName>
        <fullName evidence="2">Uncharacterized protein</fullName>
    </submittedName>
</protein>
<feature type="compositionally biased region" description="Basic residues" evidence="1">
    <location>
        <begin position="1"/>
        <end position="11"/>
    </location>
</feature>
<sequence>MIHGPGLRHRGKLEAHQEKQQSPGLIVKQVKDFVKSPMISSKPSLRGSSLLSLLYTLYTAYQLGEESVFLPYTAYQLGEESVFLPYTAYQLGEESVFLPYTASQPGGEKVFLPYTAYQPGEEKVFLPYTASQLVGEKVFLPYTASQLVGEKVFLPYTASQLVGEKVFLPYTASQLVGDKVFLPYTASQLVGEKVFLPYTASQPGGEKVFLPYTASQLIHLTRTRRSSSECVWRKEGRRWEGERNQSRCEVTRLYTEYKTTSVGNLIDSQLSEEWNELAGITEVKPLHFDNACHDMIRPAPGKSHKMEIPERSCHSGELHHSQGQQLHSRCIDMIRLALAILVNGGRVSEAEHQSVRVVEVDTIRLTLGSVSTHDTFIYSRGDRWDGTGGARHSPQARAHWSSSAHFCLLS</sequence>
<name>A0AAE1AJU3_9GAST</name>
<keyword evidence="3" id="KW-1185">Reference proteome</keyword>
<accession>A0AAE1AJU3</accession>
<evidence type="ECO:0000256" key="1">
    <source>
        <dbReference type="SAM" id="MobiDB-lite"/>
    </source>
</evidence>